<evidence type="ECO:0000313" key="3">
    <source>
        <dbReference type="Proteomes" id="UP000264492"/>
    </source>
</evidence>
<gene>
    <name evidence="2" type="ORF">DX914_18605</name>
</gene>
<evidence type="ECO:0000313" key="2">
    <source>
        <dbReference type="EMBL" id="RDZ26278.1"/>
    </source>
</evidence>
<reference evidence="2 3" key="1">
    <citation type="submission" date="2018-08" db="EMBL/GenBank/DDBJ databases">
        <title>Lysobacter sp. zong2l5, whole genome shotgun sequence.</title>
        <authorList>
            <person name="Zhang X."/>
            <person name="Feng G."/>
            <person name="Zhu H."/>
        </authorList>
    </citation>
    <scope>NUCLEOTIDE SEQUENCE [LARGE SCALE GENOMIC DNA]</scope>
    <source>
        <strain evidence="3">zong2l5</strain>
    </source>
</reference>
<proteinExistence type="predicted"/>
<dbReference type="Pfam" id="PF11101">
    <property type="entry name" value="DUF2884"/>
    <property type="match status" value="1"/>
</dbReference>
<comment type="caution">
    <text evidence="2">The sequence shown here is derived from an EMBL/GenBank/DDBJ whole genome shotgun (WGS) entry which is preliminary data.</text>
</comment>
<organism evidence="2 3">
    <name type="scientific">Lysobacter silvisoli</name>
    <dbReference type="NCBI Taxonomy" id="2293254"/>
    <lineage>
        <taxon>Bacteria</taxon>
        <taxon>Pseudomonadati</taxon>
        <taxon>Pseudomonadota</taxon>
        <taxon>Gammaproteobacteria</taxon>
        <taxon>Lysobacterales</taxon>
        <taxon>Lysobacteraceae</taxon>
        <taxon>Lysobacter</taxon>
    </lineage>
</organism>
<keyword evidence="3" id="KW-1185">Reference proteome</keyword>
<name>A0A371JX99_9GAMM</name>
<keyword evidence="1" id="KW-0732">Signal</keyword>
<dbReference type="OrthoDB" id="7063031at2"/>
<sequence>MPHPVRTGRSVSARLLALSALALCCGAAAAAEIECNIESDYELSLNERSVIFTRDSGTPKAIVMRQGRLFVDDKWLSLSSADSQRLSEFERQTRAAMPEAQLIGREAAEIAFTALGEVAAGISSDPKAVQAKLAKARAQIDARLARSVTPNRFNTEELGDGIGEAVGEVIPSLIGDIVGGAIGAAFSGDETRLRRLENLDAQIEARVKPRADALERRAESLCQRMVELDRLDDALELRINGKPLNLLYAKARTGKAGKD</sequence>
<accession>A0A371JX99</accession>
<evidence type="ECO:0000256" key="1">
    <source>
        <dbReference type="SAM" id="SignalP"/>
    </source>
</evidence>
<dbReference type="EMBL" id="QTSU01000004">
    <property type="protein sequence ID" value="RDZ26278.1"/>
    <property type="molecule type" value="Genomic_DNA"/>
</dbReference>
<feature type="signal peptide" evidence="1">
    <location>
        <begin position="1"/>
        <end position="30"/>
    </location>
</feature>
<feature type="chain" id="PRO_5016737539" evidence="1">
    <location>
        <begin position="31"/>
        <end position="259"/>
    </location>
</feature>
<dbReference type="InterPro" id="IPR021307">
    <property type="entry name" value="DUF2884"/>
</dbReference>
<dbReference type="RefSeq" id="WP_115861610.1">
    <property type="nucleotide sequence ID" value="NZ_QTSU01000004.1"/>
</dbReference>
<protein>
    <submittedName>
        <fullName evidence="2">DUF2884 family protein</fullName>
    </submittedName>
</protein>
<dbReference type="AlphaFoldDB" id="A0A371JX99"/>
<dbReference type="Proteomes" id="UP000264492">
    <property type="component" value="Unassembled WGS sequence"/>
</dbReference>